<name>A0ABQ4SHP4_9HYPH</name>
<dbReference type="InterPro" id="IPR006260">
    <property type="entry name" value="TonB/TolA_C"/>
</dbReference>
<keyword evidence="3" id="KW-1133">Transmembrane helix</keyword>
<accession>A0ABQ4SHP4</accession>
<evidence type="ECO:0000256" key="2">
    <source>
        <dbReference type="ARBA" id="ARBA00022692"/>
    </source>
</evidence>
<evidence type="ECO:0000256" key="3">
    <source>
        <dbReference type="ARBA" id="ARBA00022989"/>
    </source>
</evidence>
<dbReference type="NCBIfam" id="TIGR01352">
    <property type="entry name" value="tonB_Cterm"/>
    <property type="match status" value="1"/>
</dbReference>
<dbReference type="EMBL" id="BPQQ01000037">
    <property type="protein sequence ID" value="GJE01403.1"/>
    <property type="molecule type" value="Genomic_DNA"/>
</dbReference>
<keyword evidence="2" id="KW-0812">Transmembrane</keyword>
<evidence type="ECO:0000259" key="6">
    <source>
        <dbReference type="PROSITE" id="PS52015"/>
    </source>
</evidence>
<dbReference type="Gene3D" id="3.30.1150.10">
    <property type="match status" value="1"/>
</dbReference>
<dbReference type="Proteomes" id="UP001055153">
    <property type="component" value="Unassembled WGS sequence"/>
</dbReference>
<keyword evidence="4" id="KW-0472">Membrane</keyword>
<reference evidence="7" key="1">
    <citation type="journal article" date="2021" name="Front. Microbiol.">
        <title>Comprehensive Comparative Genomics and Phenotyping of Methylobacterium Species.</title>
        <authorList>
            <person name="Alessa O."/>
            <person name="Ogura Y."/>
            <person name="Fujitani Y."/>
            <person name="Takami H."/>
            <person name="Hayashi T."/>
            <person name="Sahin N."/>
            <person name="Tani A."/>
        </authorList>
    </citation>
    <scope>NUCLEOTIDE SEQUENCE</scope>
    <source>
        <strain evidence="7">DSM 17168</strain>
    </source>
</reference>
<dbReference type="SUPFAM" id="SSF74653">
    <property type="entry name" value="TolA/TonB C-terminal domain"/>
    <property type="match status" value="1"/>
</dbReference>
<organism evidence="7 8">
    <name type="scientific">Methylobacterium isbiliense</name>
    <dbReference type="NCBI Taxonomy" id="315478"/>
    <lineage>
        <taxon>Bacteria</taxon>
        <taxon>Pseudomonadati</taxon>
        <taxon>Pseudomonadota</taxon>
        <taxon>Alphaproteobacteria</taxon>
        <taxon>Hyphomicrobiales</taxon>
        <taxon>Methylobacteriaceae</taxon>
        <taxon>Methylobacterium</taxon>
    </lineage>
</organism>
<comment type="subcellular location">
    <subcellularLocation>
        <location evidence="1">Membrane</location>
        <topology evidence="1">Single-pass membrane protein</topology>
    </subcellularLocation>
</comment>
<feature type="domain" description="TonB C-terminal" evidence="6">
    <location>
        <begin position="267"/>
        <end position="354"/>
    </location>
</feature>
<dbReference type="InterPro" id="IPR037682">
    <property type="entry name" value="TonB_C"/>
</dbReference>
<proteinExistence type="predicted"/>
<comment type="caution">
    <text evidence="7">The sequence shown here is derived from an EMBL/GenBank/DDBJ whole genome shotgun (WGS) entry which is preliminary data.</text>
</comment>
<feature type="compositionally biased region" description="Pro residues" evidence="5">
    <location>
        <begin position="191"/>
        <end position="200"/>
    </location>
</feature>
<evidence type="ECO:0000256" key="4">
    <source>
        <dbReference type="ARBA" id="ARBA00023136"/>
    </source>
</evidence>
<feature type="compositionally biased region" description="Low complexity" evidence="5">
    <location>
        <begin position="254"/>
        <end position="267"/>
    </location>
</feature>
<evidence type="ECO:0000313" key="8">
    <source>
        <dbReference type="Proteomes" id="UP001055153"/>
    </source>
</evidence>
<keyword evidence="8" id="KW-1185">Reference proteome</keyword>
<gene>
    <name evidence="7" type="ORF">GMJLKIPL_3333</name>
</gene>
<dbReference type="Pfam" id="PF03544">
    <property type="entry name" value="TonB_C"/>
    <property type="match status" value="1"/>
</dbReference>
<feature type="region of interest" description="Disordered" evidence="5">
    <location>
        <begin position="64"/>
        <end position="267"/>
    </location>
</feature>
<feature type="compositionally biased region" description="Low complexity" evidence="5">
    <location>
        <begin position="95"/>
        <end position="148"/>
    </location>
</feature>
<evidence type="ECO:0000256" key="1">
    <source>
        <dbReference type="ARBA" id="ARBA00004167"/>
    </source>
</evidence>
<dbReference type="RefSeq" id="WP_238236301.1">
    <property type="nucleotide sequence ID" value="NZ_BPQQ01000037.1"/>
</dbReference>
<protein>
    <recommendedName>
        <fullName evidence="6">TonB C-terminal domain-containing protein</fullName>
    </recommendedName>
</protein>
<reference evidence="7" key="2">
    <citation type="submission" date="2021-08" db="EMBL/GenBank/DDBJ databases">
        <authorList>
            <person name="Tani A."/>
            <person name="Ola A."/>
            <person name="Ogura Y."/>
            <person name="Katsura K."/>
            <person name="Hayashi T."/>
        </authorList>
    </citation>
    <scope>NUCLEOTIDE SEQUENCE</scope>
    <source>
        <strain evidence="7">DSM 17168</strain>
    </source>
</reference>
<feature type="compositionally biased region" description="Basic and acidic residues" evidence="5">
    <location>
        <begin position="201"/>
        <end position="242"/>
    </location>
</feature>
<evidence type="ECO:0000256" key="5">
    <source>
        <dbReference type="SAM" id="MobiDB-lite"/>
    </source>
</evidence>
<dbReference type="PROSITE" id="PS52015">
    <property type="entry name" value="TONB_CTD"/>
    <property type="match status" value="1"/>
</dbReference>
<evidence type="ECO:0000313" key="7">
    <source>
        <dbReference type="EMBL" id="GJE01403.1"/>
    </source>
</evidence>
<sequence length="354" mass="36418">MSTRATTDGPQQPGPGLALAFLVALLLHAGALGVITYWRGAAPTPPGENEVTIDLAPPLEAVEVPNESQDTVSTPPPADLPLEQKPVEPPAALTEVKPPETVAEAPPEPVTETKPPEPVAEAKPPETVMEAPPEPVAEAKPPETVAEASPEAVQAVEPPQEQVITSTSEAAQAAVPPPPAVVARPVEEPKPPVVKPPPKPKPVEKPVPKPVEAKKPPPPKPMREVRRETPKPAAERATEPQRQRRSTAYASRQSATGSAAAPAAADPGAMRIWGQQIQSAIRGRVRNPGGGGGTVTIRFTVARSGRVLGASLIGSSGNGSLDAAALAAASGSLPAAPDGVTVAQQSFSVPLRFQ</sequence>